<feature type="domain" description="Nuclear receptor" evidence="10">
    <location>
        <begin position="964"/>
        <end position="1039"/>
    </location>
</feature>
<dbReference type="Pfam" id="PF00105">
    <property type="entry name" value="zf-C4"/>
    <property type="match status" value="1"/>
</dbReference>
<reference evidence="12" key="2">
    <citation type="journal article" date="2023" name="Infect Dis Poverty">
        <title>Chromosome-scale genome of the human blood fluke Schistosoma mekongi and its implications for public health.</title>
        <authorList>
            <person name="Zhou M."/>
            <person name="Xu L."/>
            <person name="Xu D."/>
            <person name="Chen W."/>
            <person name="Khan J."/>
            <person name="Hu Y."/>
            <person name="Huang H."/>
            <person name="Wei H."/>
            <person name="Zhang Y."/>
            <person name="Chusongsang P."/>
            <person name="Tanasarnprasert K."/>
            <person name="Hu X."/>
            <person name="Limpanont Y."/>
            <person name="Lv Z."/>
        </authorList>
    </citation>
    <scope>NUCLEOTIDE SEQUENCE</scope>
    <source>
        <strain evidence="12">LV_2022a</strain>
    </source>
</reference>
<evidence type="ECO:0000256" key="6">
    <source>
        <dbReference type="ARBA" id="ARBA00023163"/>
    </source>
</evidence>
<organism evidence="12 13">
    <name type="scientific">Schistosoma mekongi</name>
    <name type="common">Parasitic worm</name>
    <dbReference type="NCBI Taxonomy" id="38744"/>
    <lineage>
        <taxon>Eukaryota</taxon>
        <taxon>Metazoa</taxon>
        <taxon>Spiralia</taxon>
        <taxon>Lophotrochozoa</taxon>
        <taxon>Platyhelminthes</taxon>
        <taxon>Trematoda</taxon>
        <taxon>Digenea</taxon>
        <taxon>Strigeidida</taxon>
        <taxon>Schistosomatoidea</taxon>
        <taxon>Schistosomatidae</taxon>
        <taxon>Schistosoma</taxon>
    </lineage>
</organism>
<keyword evidence="13" id="KW-1185">Reference proteome</keyword>
<dbReference type="Proteomes" id="UP001292079">
    <property type="component" value="Unassembled WGS sequence"/>
</dbReference>
<evidence type="ECO:0000256" key="1">
    <source>
        <dbReference type="ARBA" id="ARBA00022723"/>
    </source>
</evidence>
<protein>
    <recommendedName>
        <fullName evidence="14">Nuclear receptor domain-containing protein</fullName>
    </recommendedName>
</protein>
<accession>A0AAE1ZEU3</accession>
<evidence type="ECO:0000256" key="7">
    <source>
        <dbReference type="ARBA" id="ARBA00023170"/>
    </source>
</evidence>
<evidence type="ECO:0000256" key="5">
    <source>
        <dbReference type="ARBA" id="ARBA00023125"/>
    </source>
</evidence>
<dbReference type="Gene3D" id="1.10.565.10">
    <property type="entry name" value="Retinoid X Receptor"/>
    <property type="match status" value="2"/>
</dbReference>
<feature type="compositionally biased region" description="Pro residues" evidence="9">
    <location>
        <begin position="490"/>
        <end position="499"/>
    </location>
</feature>
<evidence type="ECO:0000313" key="13">
    <source>
        <dbReference type="Proteomes" id="UP001292079"/>
    </source>
</evidence>
<dbReference type="GO" id="GO:0005634">
    <property type="term" value="C:nucleus"/>
    <property type="evidence" value="ECO:0007669"/>
    <property type="project" value="TreeGrafter"/>
</dbReference>
<dbReference type="InterPro" id="IPR000536">
    <property type="entry name" value="Nucl_hrmn_rcpt_lig-bd"/>
</dbReference>
<dbReference type="PRINTS" id="PR00398">
    <property type="entry name" value="STRDHORMONER"/>
</dbReference>
<dbReference type="GO" id="GO:0000978">
    <property type="term" value="F:RNA polymerase II cis-regulatory region sequence-specific DNA binding"/>
    <property type="evidence" value="ECO:0007669"/>
    <property type="project" value="TreeGrafter"/>
</dbReference>
<evidence type="ECO:0000256" key="8">
    <source>
        <dbReference type="ARBA" id="ARBA00023242"/>
    </source>
</evidence>
<dbReference type="SMART" id="SM00399">
    <property type="entry name" value="ZnF_C4"/>
    <property type="match status" value="1"/>
</dbReference>
<dbReference type="FunFam" id="3.30.50.10:FF:000116">
    <property type="entry name" value="Nuclear receptor subfamily 4, group A, member 1"/>
    <property type="match status" value="1"/>
</dbReference>
<evidence type="ECO:0000313" key="12">
    <source>
        <dbReference type="EMBL" id="KAK4472771.1"/>
    </source>
</evidence>
<evidence type="ECO:0000259" key="10">
    <source>
        <dbReference type="PROSITE" id="PS51030"/>
    </source>
</evidence>
<keyword evidence="8" id="KW-0539">Nucleus</keyword>
<dbReference type="PRINTS" id="PR00047">
    <property type="entry name" value="STROIDFINGER"/>
</dbReference>
<dbReference type="InterPro" id="IPR035500">
    <property type="entry name" value="NHR-like_dom_sf"/>
</dbReference>
<dbReference type="SUPFAM" id="SSF48508">
    <property type="entry name" value="Nuclear receptor ligand-binding domain"/>
    <property type="match status" value="1"/>
</dbReference>
<gene>
    <name evidence="12" type="ORF">MN116_002580</name>
</gene>
<dbReference type="GO" id="GO:0035259">
    <property type="term" value="F:nuclear glucocorticoid receptor binding"/>
    <property type="evidence" value="ECO:0007669"/>
    <property type="project" value="TreeGrafter"/>
</dbReference>
<feature type="region of interest" description="Disordered" evidence="9">
    <location>
        <begin position="476"/>
        <end position="512"/>
    </location>
</feature>
<dbReference type="Gene3D" id="3.30.50.10">
    <property type="entry name" value="Erythroid Transcription Factor GATA-1, subunit A"/>
    <property type="match status" value="1"/>
</dbReference>
<dbReference type="SUPFAM" id="SSF57716">
    <property type="entry name" value="Glucocorticoid receptor-like (DNA-binding domain)"/>
    <property type="match status" value="1"/>
</dbReference>
<dbReference type="EMBL" id="JALJAT010000002">
    <property type="protein sequence ID" value="KAK4472771.1"/>
    <property type="molecule type" value="Genomic_DNA"/>
</dbReference>
<dbReference type="InterPro" id="IPR001628">
    <property type="entry name" value="Znf_hrmn_rcpt"/>
</dbReference>
<keyword evidence="2" id="KW-0863">Zinc-finger</keyword>
<dbReference type="InterPro" id="IPR001723">
    <property type="entry name" value="Nuclear_hrmn_rcpt"/>
</dbReference>
<dbReference type="GO" id="GO:0071376">
    <property type="term" value="P:cellular response to corticotropin-releasing hormone stimulus"/>
    <property type="evidence" value="ECO:0007669"/>
    <property type="project" value="TreeGrafter"/>
</dbReference>
<evidence type="ECO:0008006" key="14">
    <source>
        <dbReference type="Google" id="ProtNLM"/>
    </source>
</evidence>
<name>A0AAE1ZEU3_SCHME</name>
<evidence type="ECO:0000256" key="4">
    <source>
        <dbReference type="ARBA" id="ARBA00023015"/>
    </source>
</evidence>
<keyword evidence="6" id="KW-0804">Transcription</keyword>
<feature type="compositionally biased region" description="Basic residues" evidence="9">
    <location>
        <begin position="500"/>
        <end position="511"/>
    </location>
</feature>
<evidence type="ECO:0000256" key="2">
    <source>
        <dbReference type="ARBA" id="ARBA00022771"/>
    </source>
</evidence>
<feature type="region of interest" description="Disordered" evidence="9">
    <location>
        <begin position="894"/>
        <end position="938"/>
    </location>
</feature>
<dbReference type="PROSITE" id="PS51843">
    <property type="entry name" value="NR_LBD"/>
    <property type="match status" value="1"/>
</dbReference>
<keyword evidence="1" id="KW-0479">Metal-binding</keyword>
<evidence type="ECO:0000259" key="11">
    <source>
        <dbReference type="PROSITE" id="PS51843"/>
    </source>
</evidence>
<evidence type="ECO:0000256" key="3">
    <source>
        <dbReference type="ARBA" id="ARBA00022833"/>
    </source>
</evidence>
<feature type="domain" description="NR LBD" evidence="11">
    <location>
        <begin position="1149"/>
        <end position="1501"/>
    </location>
</feature>
<comment type="caution">
    <text evidence="12">The sequence shown here is derived from an EMBL/GenBank/DDBJ whole genome shotgun (WGS) entry which is preliminary data.</text>
</comment>
<dbReference type="GO" id="GO:0000981">
    <property type="term" value="F:DNA-binding transcription factor activity, RNA polymerase II-specific"/>
    <property type="evidence" value="ECO:0007669"/>
    <property type="project" value="TreeGrafter"/>
</dbReference>
<feature type="compositionally biased region" description="Low complexity" evidence="9">
    <location>
        <begin position="901"/>
        <end position="929"/>
    </location>
</feature>
<proteinExistence type="predicted"/>
<sequence>MTIPVTFQSLHESTNSGLMLHSCESPLDTHLSSISSTNHYDNSIHQFNIFDNNNNNMINNNNINNNNSTLFTDWSFKVPTKHDVYANDQIVHGIPNDLLSSSKTTYSIKSSLYQDNNTSTILPSSLSKGLSELVHKLNNDYNDQHKLHSSNSYCESYCELPATTFNFITSFSNSHVNHKGNQCSYLHKSPTTTLCNNNSIIKCNHTPSIIIPSDSINASLHNMSTLNQLNYYHDDDVIDAADDVDDDGAGDGSCRGVDGDHFNVNKFQLIKSKEMNTDLHHNTSNSLPLFHENIQQFTMNKSKLHKSECTDYLLPSNNSLLLSPSSTTENIIKQYTIDSSINSINAYDNLITTTQLNSALCTDKDENIKDHLLNVKRNHPILSSSSSSSSSTSSITSMKAIRLKRKYTDDMLSTYSIDHDNSLHEDDHSNEQSIKSIELNQYLNENDKNVFTDYIMKPNVLNSRYQSNVEFNLDESSCHHHHHHEHHDPSPLPLPLPPPPHHHHQHQHQHHHQNDCLFMKEIENKIKCSLPCCLSNIQLNKQNDYHSNVYSCNTPINLPSMELLNYNWDRTMSKTINYVNCQSTPLNHDNHRDYTDYPIEQFNTIDNICCINSISNDYTICTNDDYEKKPTLSSVYSQSNQSMLHSNRLHNTYTLDHFNLNPLTYLSTTITNEKLKMNSSYLAAQQALIVKYFNGDKEFMKLSNMNECNDYITDSNTSNDHHDHSIIINNQNLQLHVSHIQNNIDIDNISQFPLNSNHIHENKNDYSIITDRNIFDCSVTSSSSSVASSTLLNTSYKKLHHIDDDHKQQLDHDTSIIPCNRSNQYFNESIITNDLFMHKTNTMINNTDLYMNPYYCFNGTELIDDRNIKLYNEQCNHLSPSLLSSSHSSSSFLNGNNVTPTSTTSSSSSSSLSSSSSSSSTSSLSSTSTPPMMSFSPNNSRLSKVTNYNLNDTNSISISETDCHQLCLVCGDNAACQHYGVRTCEGCKGFFKRTIQKNAQYVCLQAKNCVVDKRRRNRCQYCRFQKCLKVGMVKEVVRRDSLKGRRGRLSSKARCQLNEHGGLTNFYNDTNLKHNLLPLHNLLHKRNSLCNNFSLINGKRYSNSNLQLNTSHRTNSSCNVNSTVTLLSMLSRAYEIVGPRNHSTLVNNETDLVKCNEYSIEHEEFNVDEKDSLPVTLNDIKIDEQYTMKFCLLLEESMQELRRYAEYVPGFMNLSVNDREIMLNLHYLDLLSFRLAWRCASQTDVTTHHSYTSTSSIDNHSDSCIKLPHTIQTCDNNPTLKSTSTTLKTTSTTTFTTTMSTSIKSNHETNYTSINNQWNHQNHSIVIDKSYLIDCYKRDYLLHNNSSHMNVTFIFENGKSMSYKEIIKSGFGNWAKQIYQLGIHLKTLIQDDYNAIWGLAALILVNYKSINYNTPLSNSSEVYSLHHRFVEMLKSHCCSSNHQQTSMIVDLNNNNNNNNNISNSNNNVIHNNTTHINNNSNISTHITRKINRLQPNDTIISSSSSSSSSTSYQRNDSTYFSKVFQQKDVIHEMTREYLIQPLQQLYKQDEKNNNSMNSSYCSSSSCSSSSTSSSSLCSWLKDTLEIIKLSD</sequence>
<keyword evidence="5" id="KW-0238">DNA-binding</keyword>
<evidence type="ECO:0000256" key="9">
    <source>
        <dbReference type="SAM" id="MobiDB-lite"/>
    </source>
</evidence>
<dbReference type="PROSITE" id="PS00031">
    <property type="entry name" value="NUCLEAR_REC_DBD_1"/>
    <property type="match status" value="1"/>
</dbReference>
<keyword evidence="7" id="KW-0675">Receptor</keyword>
<keyword evidence="3" id="KW-0862">Zinc</keyword>
<keyword evidence="4" id="KW-0805">Transcription regulation</keyword>
<reference evidence="12" key="1">
    <citation type="submission" date="2022-04" db="EMBL/GenBank/DDBJ databases">
        <authorList>
            <person name="Xu L."/>
            <person name="Lv Z."/>
        </authorList>
    </citation>
    <scope>NUCLEOTIDE SEQUENCE</scope>
    <source>
        <strain evidence="12">LV_2022a</strain>
    </source>
</reference>
<dbReference type="GO" id="GO:0008270">
    <property type="term" value="F:zinc ion binding"/>
    <property type="evidence" value="ECO:0007669"/>
    <property type="project" value="UniProtKB-KW"/>
</dbReference>
<dbReference type="PROSITE" id="PS51030">
    <property type="entry name" value="NUCLEAR_REC_DBD_2"/>
    <property type="match status" value="1"/>
</dbReference>
<dbReference type="CDD" id="cd06969">
    <property type="entry name" value="NR_DBD_NGFI-B"/>
    <property type="match status" value="1"/>
</dbReference>
<dbReference type="GO" id="GO:0005667">
    <property type="term" value="C:transcription regulator complex"/>
    <property type="evidence" value="ECO:0007669"/>
    <property type="project" value="TreeGrafter"/>
</dbReference>
<dbReference type="InterPro" id="IPR013088">
    <property type="entry name" value="Znf_NHR/GATA"/>
</dbReference>
<dbReference type="PANTHER" id="PTHR24085">
    <property type="entry name" value="NUCLEAR HORMONE RECEPTOR"/>
    <property type="match status" value="1"/>
</dbReference>
<dbReference type="PANTHER" id="PTHR24085:SF4">
    <property type="entry name" value="NUCLEAR HORMONE RECEPTOR HR38-RELATED"/>
    <property type="match status" value="1"/>
</dbReference>